<accession>A0AC61NPV1</accession>
<organism evidence="1 2">
    <name type="scientific">Halosquirtibacter laminarini</name>
    <dbReference type="NCBI Taxonomy" id="3374600"/>
    <lineage>
        <taxon>Bacteria</taxon>
        <taxon>Pseudomonadati</taxon>
        <taxon>Bacteroidota</taxon>
        <taxon>Bacteroidia</taxon>
        <taxon>Marinilabiliales</taxon>
        <taxon>Prolixibacteraceae</taxon>
        <taxon>Halosquirtibacter</taxon>
    </lineage>
</organism>
<sequence>MKKNHQFQWLRKFSLVFALLMSVTTLFAQEKTLTGNVKSDQDGLPIPGATVMVKGTSIGTVTDFDGNYKLRIPAEHSNGTVIVQFIGLKSQEVAYSGQDVLNFVLEADTEQLDDVVVTALGIKREKKSLGYAAAEVGDEAYASAKDANVMSSLSGRLAGVQVSQTGQGAGSSSSVIIRGNANLSGSNQPLYVVDGVPIANNQFSNADDKDNGGIDSGNGLSGISADDIENISVLKGASATALYGTRAMNGVVLITTKSGKGSKGTQVEFNSNFTLDKARVYNNWQDVYGQGRYEQDGYGVAPSTMDEANDNTSMWGNSYANQSKYVDYQGQNSDYRFYDNENNFYENGTTWTNSVSVTNNGENSNIRFSYSNTSNDGLVPETTYERNAISLNGGAKAFDDKLELNAKMSYANEKSDASQIGNSAFNPTSQLMGVPNNVSLNQLQNYKDPVTGRPVGIGLNNNNPYWTLNEVENNYDKDRLISMVSAKFNFTDDLSAQVRYGSDLTYYNAEALYPIGTPYYENGKANMEKNKNIETNIDALVTYDKDFTEKFGLTVNLGTSRWDKEYEQIGINSDSFADPNLQVPNKGQNNTAYTGYSHQRINSIYATAQLRYNSFLYLDLSARNDYSSTLPEANNSYFYPSVSTSFVVSDAFELPEFISFAKLRGSWAQVGSDTDPYKLALQYGLDSNSHPGWGGAGIPSGSINSGEIPNANLKPSTMTSWEVGTEVKFFSNRLGVDFTYYNSLAVDQIVPVQVSDASGYNSALVNSGSIRNKGVEVQLYATPVQTKDVTWNTTLNFSFNKNEVVELAPDVDQLILMNGGGVSTIASPGYEYGTIIGTTYQRNEDGSIYLDQNGLPVASSDYSALGNGVHDIMFGWVNSVTYKGFTLNLVLDAKFGGDVYSSTEASAYSSGKHKATLERSEYVPGEVWYPSELNGKGTTADPQDFYGAVSSVDEQFIYDASYISVKELSVMYNLPSKWFTNINYIRGINLGVFGKNLGYIYKATDNIDPQAAYSISNGGGGIESGNMALPASFGFNLNIKF</sequence>
<gene>
    <name evidence="1" type="ORF">K4L44_02385</name>
</gene>
<reference evidence="1" key="1">
    <citation type="submission" date="2021-08" db="EMBL/GenBank/DDBJ databases">
        <title>Novel anaerobic bacterium isolated from sea squirt in East Sea, Republic of Korea.</title>
        <authorList>
            <person name="Nguyen T.H."/>
            <person name="Li Z."/>
            <person name="Lee Y.-J."/>
            <person name="Ko J."/>
            <person name="Kim S.-G."/>
        </authorList>
    </citation>
    <scope>NUCLEOTIDE SEQUENCE</scope>
    <source>
        <strain evidence="1">KCTC 25031</strain>
    </source>
</reference>
<proteinExistence type="predicted"/>
<evidence type="ECO:0000313" key="2">
    <source>
        <dbReference type="Proteomes" id="UP000826212"/>
    </source>
</evidence>
<protein>
    <submittedName>
        <fullName evidence="1">SusC/RagA family TonB-linked outer membrane protein</fullName>
    </submittedName>
</protein>
<dbReference type="Proteomes" id="UP000826212">
    <property type="component" value="Chromosome"/>
</dbReference>
<keyword evidence="2" id="KW-1185">Reference proteome</keyword>
<name>A0AC61NPV1_9BACT</name>
<evidence type="ECO:0000313" key="1">
    <source>
        <dbReference type="EMBL" id="QZE14727.1"/>
    </source>
</evidence>
<dbReference type="EMBL" id="CP081303">
    <property type="protein sequence ID" value="QZE14727.1"/>
    <property type="molecule type" value="Genomic_DNA"/>
</dbReference>